<dbReference type="PANTHER" id="PTHR43033">
    <property type="entry name" value="TRNA(ILE)-LYSIDINE SYNTHASE-RELATED"/>
    <property type="match status" value="1"/>
</dbReference>
<comment type="catalytic activity">
    <reaction evidence="5 6">
        <text>cytidine(34) in tRNA(Ile2) + L-lysine + ATP = lysidine(34) in tRNA(Ile2) + AMP + diphosphate + H(+)</text>
        <dbReference type="Rhea" id="RHEA:43744"/>
        <dbReference type="Rhea" id="RHEA-COMP:10625"/>
        <dbReference type="Rhea" id="RHEA-COMP:10670"/>
        <dbReference type="ChEBI" id="CHEBI:15378"/>
        <dbReference type="ChEBI" id="CHEBI:30616"/>
        <dbReference type="ChEBI" id="CHEBI:32551"/>
        <dbReference type="ChEBI" id="CHEBI:33019"/>
        <dbReference type="ChEBI" id="CHEBI:82748"/>
        <dbReference type="ChEBI" id="CHEBI:83665"/>
        <dbReference type="ChEBI" id="CHEBI:456215"/>
        <dbReference type="EC" id="6.3.4.19"/>
    </reaction>
</comment>
<comment type="function">
    <text evidence="6">Ligates lysine onto the cytidine present at position 34 of the AUA codon-specific tRNA(Ile) that contains the anticodon CAU, in an ATP-dependent manner. Cytidine is converted to lysidine, thus changing the amino acid specificity of the tRNA from methionine to isoleucine.</text>
</comment>
<evidence type="ECO:0000259" key="7">
    <source>
        <dbReference type="Pfam" id="PF01171"/>
    </source>
</evidence>
<dbReference type="InterPro" id="IPR011063">
    <property type="entry name" value="TilS/TtcA_N"/>
</dbReference>
<dbReference type="GO" id="GO:0006400">
    <property type="term" value="P:tRNA modification"/>
    <property type="evidence" value="ECO:0007669"/>
    <property type="project" value="UniProtKB-UniRule"/>
</dbReference>
<dbReference type="GO" id="GO:0005737">
    <property type="term" value="C:cytoplasm"/>
    <property type="evidence" value="ECO:0007669"/>
    <property type="project" value="UniProtKB-SubCell"/>
</dbReference>
<keyword evidence="9" id="KW-1185">Reference proteome</keyword>
<dbReference type="NCBIfam" id="TIGR02432">
    <property type="entry name" value="lysidine_TilS_N"/>
    <property type="match status" value="1"/>
</dbReference>
<evidence type="ECO:0000256" key="4">
    <source>
        <dbReference type="ARBA" id="ARBA00022840"/>
    </source>
</evidence>
<dbReference type="GO" id="GO:0032267">
    <property type="term" value="F:tRNA(Ile)-lysidine synthase activity"/>
    <property type="evidence" value="ECO:0007669"/>
    <property type="project" value="UniProtKB-EC"/>
</dbReference>
<dbReference type="PATRIC" id="fig|1385369.3.peg.4131"/>
<comment type="subcellular location">
    <subcellularLocation>
        <location evidence="6">Cytoplasm</location>
    </subcellularLocation>
</comment>
<dbReference type="InterPro" id="IPR012795">
    <property type="entry name" value="tRNA_Ile_lys_synt_N"/>
</dbReference>
<dbReference type="EC" id="6.3.4.19" evidence="6"/>
<keyword evidence="4 6" id="KW-0067">ATP-binding</keyword>
<keyword evidence="2 6" id="KW-0819">tRNA processing</keyword>
<keyword evidence="3 6" id="KW-0547">Nucleotide-binding</keyword>
<keyword evidence="6" id="KW-0963">Cytoplasm</keyword>
<proteinExistence type="inferred from homology"/>
<evidence type="ECO:0000313" key="8">
    <source>
        <dbReference type="EMBL" id="EWY38943.1"/>
    </source>
</evidence>
<evidence type="ECO:0000313" key="9">
    <source>
        <dbReference type="Proteomes" id="UP000019486"/>
    </source>
</evidence>
<gene>
    <name evidence="6" type="primary">tilS</name>
    <name evidence="8" type="ORF">N825_10730</name>
</gene>
<name>W9H5A5_9PROT</name>
<dbReference type="HAMAP" id="MF_01161">
    <property type="entry name" value="tRNA_Ile_lys_synt"/>
    <property type="match status" value="1"/>
</dbReference>
<sequence>MGPFEPRPRVAVAVSGGPDSLALSLLLKGWVDRREGELLALTVDHGLRHNAADEAVQTGRWLAARGIAHDILRWCDDKPSSRIQQEAREARYRLLSQRCRADGILHLALAHHREDQAETVLLRFAKGSGPDGLAGMTPLREAPDVRILRPLLGVSRDSLKEVLDAAGQSWIEDPSNQSAAYARVRVRSMAATLAAEGWDASHAADTAKRAGRAREALELASAALLARAVEVWPEGCALVRPDLVGAAPDELAARVLGRCLAAVGGGGYQPRLDALERLRASLRVGSAVQGTTLGGCVVTRYRDGRLLIAREPAAIIDRIAIEAGATILWDGRFTIRTSTEGAGVVARLGAGFGKADSHLAKLPAVVREGLPVLWREDGSRDLPRFGFPREFNTQEEVRGRGGLTAVFAPPEPVSASAFVVV</sequence>
<evidence type="ECO:0000256" key="2">
    <source>
        <dbReference type="ARBA" id="ARBA00022694"/>
    </source>
</evidence>
<dbReference type="AlphaFoldDB" id="W9H5A5"/>
<keyword evidence="1 6" id="KW-0436">Ligase</keyword>
<reference evidence="8 9" key="1">
    <citation type="submission" date="2013-08" db="EMBL/GenBank/DDBJ databases">
        <title>The genome sequence of Skermanella stibiiresistens.</title>
        <authorList>
            <person name="Zhu W."/>
            <person name="Wang G."/>
        </authorList>
    </citation>
    <scope>NUCLEOTIDE SEQUENCE [LARGE SCALE GENOMIC DNA]</scope>
    <source>
        <strain evidence="8 9">SB22</strain>
    </source>
</reference>
<dbReference type="EMBL" id="AVFL01000015">
    <property type="protein sequence ID" value="EWY38943.1"/>
    <property type="molecule type" value="Genomic_DNA"/>
</dbReference>
<dbReference type="InterPro" id="IPR012094">
    <property type="entry name" value="tRNA_Ile_lys_synt"/>
</dbReference>
<feature type="binding site" evidence="6">
    <location>
        <begin position="15"/>
        <end position="20"/>
    </location>
    <ligand>
        <name>ATP</name>
        <dbReference type="ChEBI" id="CHEBI:30616"/>
    </ligand>
</feature>
<dbReference type="CDD" id="cd01992">
    <property type="entry name" value="TilS_N"/>
    <property type="match status" value="1"/>
</dbReference>
<comment type="caution">
    <text evidence="8">The sequence shown here is derived from an EMBL/GenBank/DDBJ whole genome shotgun (WGS) entry which is preliminary data.</text>
</comment>
<comment type="domain">
    <text evidence="6">The N-terminal region contains the highly conserved SGGXDS motif, predicted to be a P-loop motif involved in ATP binding.</text>
</comment>
<dbReference type="SUPFAM" id="SSF52402">
    <property type="entry name" value="Adenine nucleotide alpha hydrolases-like"/>
    <property type="match status" value="1"/>
</dbReference>
<evidence type="ECO:0000256" key="1">
    <source>
        <dbReference type="ARBA" id="ARBA00022598"/>
    </source>
</evidence>
<feature type="domain" description="tRNA(Ile)-lysidine/2-thiocytidine synthase N-terminal" evidence="7">
    <location>
        <begin position="10"/>
        <end position="188"/>
    </location>
</feature>
<dbReference type="Gene3D" id="3.40.50.620">
    <property type="entry name" value="HUPs"/>
    <property type="match status" value="1"/>
</dbReference>
<organism evidence="8 9">
    <name type="scientific">Skermanella stibiiresistens SB22</name>
    <dbReference type="NCBI Taxonomy" id="1385369"/>
    <lineage>
        <taxon>Bacteria</taxon>
        <taxon>Pseudomonadati</taxon>
        <taxon>Pseudomonadota</taxon>
        <taxon>Alphaproteobacteria</taxon>
        <taxon>Rhodospirillales</taxon>
        <taxon>Azospirillaceae</taxon>
        <taxon>Skermanella</taxon>
    </lineage>
</organism>
<comment type="similarity">
    <text evidence="6">Belongs to the tRNA(Ile)-lysidine synthase family.</text>
</comment>
<evidence type="ECO:0000256" key="6">
    <source>
        <dbReference type="HAMAP-Rule" id="MF_01161"/>
    </source>
</evidence>
<dbReference type="Proteomes" id="UP000019486">
    <property type="component" value="Unassembled WGS sequence"/>
</dbReference>
<dbReference type="InterPro" id="IPR014729">
    <property type="entry name" value="Rossmann-like_a/b/a_fold"/>
</dbReference>
<dbReference type="STRING" id="1385369.N825_10730"/>
<evidence type="ECO:0000256" key="3">
    <source>
        <dbReference type="ARBA" id="ARBA00022741"/>
    </source>
</evidence>
<dbReference type="PANTHER" id="PTHR43033:SF5">
    <property type="entry name" value="TRNA(ILE)-LYSIDINE SYNTHETASE"/>
    <property type="match status" value="1"/>
</dbReference>
<dbReference type="GO" id="GO:0005524">
    <property type="term" value="F:ATP binding"/>
    <property type="evidence" value="ECO:0007669"/>
    <property type="project" value="UniProtKB-UniRule"/>
</dbReference>
<accession>W9H5A5</accession>
<protein>
    <recommendedName>
        <fullName evidence="6">tRNA(Ile)-lysidine synthase</fullName>
        <ecNumber evidence="6">6.3.4.19</ecNumber>
    </recommendedName>
    <alternativeName>
        <fullName evidence="6">tRNA(Ile)-2-lysyl-cytidine synthase</fullName>
    </alternativeName>
    <alternativeName>
        <fullName evidence="6">tRNA(Ile)-lysidine synthetase</fullName>
    </alternativeName>
</protein>
<evidence type="ECO:0000256" key="5">
    <source>
        <dbReference type="ARBA" id="ARBA00048539"/>
    </source>
</evidence>
<dbReference type="Pfam" id="PF01171">
    <property type="entry name" value="ATP_bind_3"/>
    <property type="match status" value="1"/>
</dbReference>